<dbReference type="RefSeq" id="WP_256618546.1">
    <property type="nucleotide sequence ID" value="NZ_JANIBC010000002.1"/>
</dbReference>
<name>A0A9X2L7V3_9PROT</name>
<dbReference type="SUPFAM" id="SSF55961">
    <property type="entry name" value="Bet v1-like"/>
    <property type="match status" value="1"/>
</dbReference>
<dbReference type="InterPro" id="IPR023393">
    <property type="entry name" value="START-like_dom_sf"/>
</dbReference>
<accession>A0A9X2L7V3</accession>
<reference evidence="1" key="1">
    <citation type="submission" date="2022-07" db="EMBL/GenBank/DDBJ databases">
        <title>Parvularcula maris sp. nov., an algicidal bacterium isolated from seawater.</title>
        <authorList>
            <person name="Li F."/>
        </authorList>
    </citation>
    <scope>NUCLEOTIDE SEQUENCE</scope>
    <source>
        <strain evidence="1">BGMRC 0090</strain>
    </source>
</reference>
<organism evidence="1 2">
    <name type="scientific">Parvularcula maris</name>
    <dbReference type="NCBI Taxonomy" id="2965077"/>
    <lineage>
        <taxon>Bacteria</taxon>
        <taxon>Pseudomonadati</taxon>
        <taxon>Pseudomonadota</taxon>
        <taxon>Alphaproteobacteria</taxon>
        <taxon>Parvularculales</taxon>
        <taxon>Parvularculaceae</taxon>
        <taxon>Parvularcula</taxon>
    </lineage>
</organism>
<evidence type="ECO:0000313" key="1">
    <source>
        <dbReference type="EMBL" id="MCQ8184699.1"/>
    </source>
</evidence>
<gene>
    <name evidence="1" type="ORF">NOG11_04795</name>
</gene>
<proteinExistence type="predicted"/>
<dbReference type="CDD" id="cd07812">
    <property type="entry name" value="SRPBCC"/>
    <property type="match status" value="1"/>
</dbReference>
<comment type="caution">
    <text evidence="1">The sequence shown here is derived from an EMBL/GenBank/DDBJ whole genome shotgun (WGS) entry which is preliminary data.</text>
</comment>
<sequence>MKSFSLSSEFPFPADVVFEDVLKYWRLAELETGREGFTHFPDRMVREGDLIVLPYRMMGVKIFDYRIEVTRVDLRERILTSEETGGPIRSWRHRIDVRPMEGDTCCYTDRVTIDAGPLTPWIAESARTMYERRQTLRAETLAEA</sequence>
<dbReference type="EMBL" id="JANIBC010000002">
    <property type="protein sequence ID" value="MCQ8184699.1"/>
    <property type="molecule type" value="Genomic_DNA"/>
</dbReference>
<dbReference type="Proteomes" id="UP001142610">
    <property type="component" value="Unassembled WGS sequence"/>
</dbReference>
<dbReference type="AlphaFoldDB" id="A0A9X2L7V3"/>
<keyword evidence="2" id="KW-1185">Reference proteome</keyword>
<protein>
    <submittedName>
        <fullName evidence="1">SRPBCC family protein</fullName>
    </submittedName>
</protein>
<dbReference type="Gene3D" id="3.30.530.20">
    <property type="match status" value="1"/>
</dbReference>
<evidence type="ECO:0000313" key="2">
    <source>
        <dbReference type="Proteomes" id="UP001142610"/>
    </source>
</evidence>